<evidence type="ECO:0000313" key="2">
    <source>
        <dbReference type="Proteomes" id="UP000234681"/>
    </source>
</evidence>
<dbReference type="Proteomes" id="UP000234681">
    <property type="component" value="Unassembled WGS sequence"/>
</dbReference>
<proteinExistence type="predicted"/>
<feature type="non-terminal residue" evidence="1">
    <location>
        <position position="133"/>
    </location>
</feature>
<sequence length="133" mass="14486">MTLGDPRFWQRSHSMILALEISNSGGSIPGGLCGRLRQWDLEPFYLLGQSVGYQVMVTSFHTLLEVKARHCSLFANRAKGWRTSTVGLPLPGTHVSARPVHSQFYSSENIAVPLPGSAGPTLRGTNCRLHLAG</sequence>
<evidence type="ECO:0000313" key="1">
    <source>
        <dbReference type="EMBL" id="EDL82686.1"/>
    </source>
</evidence>
<organism evidence="1 2">
    <name type="scientific">Rattus norvegicus</name>
    <name type="common">Rat</name>
    <dbReference type="NCBI Taxonomy" id="10116"/>
    <lineage>
        <taxon>Eukaryota</taxon>
        <taxon>Metazoa</taxon>
        <taxon>Chordata</taxon>
        <taxon>Craniata</taxon>
        <taxon>Vertebrata</taxon>
        <taxon>Euteleostomi</taxon>
        <taxon>Mammalia</taxon>
        <taxon>Eutheria</taxon>
        <taxon>Euarchontoglires</taxon>
        <taxon>Glires</taxon>
        <taxon>Rodentia</taxon>
        <taxon>Myomorpha</taxon>
        <taxon>Muroidea</taxon>
        <taxon>Muridae</taxon>
        <taxon>Murinae</taxon>
        <taxon>Rattus</taxon>
    </lineage>
</organism>
<name>A6KUX3_RAT</name>
<gene>
    <name evidence="1" type="ORF">rCG_37637</name>
</gene>
<protein>
    <submittedName>
        <fullName evidence="1">RCG37637</fullName>
    </submittedName>
</protein>
<dbReference type="AlphaFoldDB" id="A6KUX3"/>
<reference evidence="2" key="1">
    <citation type="submission" date="2005-06" db="EMBL/GenBank/DDBJ databases">
        <authorList>
            <person name="Mural R.J."/>
            <person name="Li P.W."/>
            <person name="Adams M.D."/>
            <person name="Amanatides P.G."/>
            <person name="Baden-Tillson H."/>
            <person name="Barnstead M."/>
            <person name="Chin S.H."/>
            <person name="Dew I."/>
            <person name="Evans C.A."/>
            <person name="Ferriera S."/>
            <person name="Flanigan M."/>
            <person name="Fosler C."/>
            <person name="Glodek A."/>
            <person name="Gu Z."/>
            <person name="Holt R.A."/>
            <person name="Jennings D."/>
            <person name="Kraft C.L."/>
            <person name="Lu F."/>
            <person name="Nguyen T."/>
            <person name="Nusskern D.R."/>
            <person name="Pfannkoch C.M."/>
            <person name="Sitter C."/>
            <person name="Sutton G.G."/>
            <person name="Venter J.C."/>
            <person name="Wang Z."/>
            <person name="Woodage T."/>
            <person name="Zheng X.H."/>
            <person name="Zhong F."/>
        </authorList>
    </citation>
    <scope>NUCLEOTIDE SEQUENCE [LARGE SCALE GENOMIC DNA]</scope>
    <source>
        <strain>BN</strain>
        <strain evidence="2">Sprague-Dawley</strain>
    </source>
</reference>
<accession>A6KUX3</accession>
<dbReference type="EMBL" id="CH475070">
    <property type="protein sequence ID" value="EDL82686.1"/>
    <property type="molecule type" value="Genomic_DNA"/>
</dbReference>